<reference evidence="1 2" key="1">
    <citation type="journal article" date="2012" name="PLoS Pathog.">
        <title>Diverse lifestyles and strategies of plant pathogenesis encoded in the genomes of eighteen Dothideomycetes fungi.</title>
        <authorList>
            <person name="Ohm R.A."/>
            <person name="Feau N."/>
            <person name="Henrissat B."/>
            <person name="Schoch C.L."/>
            <person name="Horwitz B.A."/>
            <person name="Barry K.W."/>
            <person name="Condon B.J."/>
            <person name="Copeland A.C."/>
            <person name="Dhillon B."/>
            <person name="Glaser F."/>
            <person name="Hesse C.N."/>
            <person name="Kosti I."/>
            <person name="LaButti K."/>
            <person name="Lindquist E.A."/>
            <person name="Lucas S."/>
            <person name="Salamov A.A."/>
            <person name="Bradshaw R.E."/>
            <person name="Ciuffetti L."/>
            <person name="Hamelin R.C."/>
            <person name="Kema G.H.J."/>
            <person name="Lawrence C."/>
            <person name="Scott J.A."/>
            <person name="Spatafora J.W."/>
            <person name="Turgeon B.G."/>
            <person name="de Wit P.J.G.M."/>
            <person name="Zhong S."/>
            <person name="Goodwin S.B."/>
            <person name="Grigoriev I.V."/>
        </authorList>
    </citation>
    <scope>NUCLEOTIDE SEQUENCE [LARGE SCALE GENOMIC DNA]</scope>
    <source>
        <strain evidence="1 2">UAMH 10762</strain>
    </source>
</reference>
<accession>M2MJ49</accession>
<gene>
    <name evidence="1" type="ORF">BAUCODRAFT_34088</name>
</gene>
<dbReference type="HOGENOM" id="CLU_3049977_0_0_1"/>
<dbReference type="EMBL" id="KB445555">
    <property type="protein sequence ID" value="EMC96701.1"/>
    <property type="molecule type" value="Genomic_DNA"/>
</dbReference>
<dbReference type="AlphaFoldDB" id="M2MJ49"/>
<dbReference type="GeneID" id="19112320"/>
<evidence type="ECO:0000313" key="1">
    <source>
        <dbReference type="EMBL" id="EMC96701.1"/>
    </source>
</evidence>
<dbReference type="RefSeq" id="XP_007676145.1">
    <property type="nucleotide sequence ID" value="XM_007677955.1"/>
</dbReference>
<dbReference type="KEGG" id="bcom:BAUCODRAFT_34088"/>
<proteinExistence type="predicted"/>
<organism evidence="1 2">
    <name type="scientific">Baudoinia panamericana (strain UAMH 10762)</name>
    <name type="common">Angels' share fungus</name>
    <name type="synonym">Baudoinia compniacensis (strain UAMH 10762)</name>
    <dbReference type="NCBI Taxonomy" id="717646"/>
    <lineage>
        <taxon>Eukaryota</taxon>
        <taxon>Fungi</taxon>
        <taxon>Dikarya</taxon>
        <taxon>Ascomycota</taxon>
        <taxon>Pezizomycotina</taxon>
        <taxon>Dothideomycetes</taxon>
        <taxon>Dothideomycetidae</taxon>
        <taxon>Mycosphaerellales</taxon>
        <taxon>Teratosphaeriaceae</taxon>
        <taxon>Baudoinia</taxon>
    </lineage>
</organism>
<sequence>MMCSEKECEDEEEVELRARLQKNLVLAREKLIVEVRPVAEAIFGPLPEVDGRGA</sequence>
<keyword evidence="2" id="KW-1185">Reference proteome</keyword>
<evidence type="ECO:0000313" key="2">
    <source>
        <dbReference type="Proteomes" id="UP000011761"/>
    </source>
</evidence>
<name>M2MJ49_BAUPA</name>
<protein>
    <submittedName>
        <fullName evidence="1">Uncharacterized protein</fullName>
    </submittedName>
</protein>
<dbReference type="Proteomes" id="UP000011761">
    <property type="component" value="Unassembled WGS sequence"/>
</dbReference>